<evidence type="ECO:0000313" key="2">
    <source>
        <dbReference type="Proteomes" id="UP000076761"/>
    </source>
</evidence>
<reference evidence="1 2" key="1">
    <citation type="journal article" date="2016" name="Mol. Biol. Evol.">
        <title>Comparative Genomics of Early-Diverging Mushroom-Forming Fungi Provides Insights into the Origins of Lignocellulose Decay Capabilities.</title>
        <authorList>
            <person name="Nagy L.G."/>
            <person name="Riley R."/>
            <person name="Tritt A."/>
            <person name="Adam C."/>
            <person name="Daum C."/>
            <person name="Floudas D."/>
            <person name="Sun H."/>
            <person name="Yadav J.S."/>
            <person name="Pangilinan J."/>
            <person name="Larsson K.H."/>
            <person name="Matsuura K."/>
            <person name="Barry K."/>
            <person name="Labutti K."/>
            <person name="Kuo R."/>
            <person name="Ohm R.A."/>
            <person name="Bhattacharya S.S."/>
            <person name="Shirouzu T."/>
            <person name="Yoshinaga Y."/>
            <person name="Martin F.M."/>
            <person name="Grigoriev I.V."/>
            <person name="Hibbett D.S."/>
        </authorList>
    </citation>
    <scope>NUCLEOTIDE SEQUENCE [LARGE SCALE GENOMIC DNA]</scope>
    <source>
        <strain evidence="1 2">HHB14362 ss-1</strain>
    </source>
</reference>
<proteinExistence type="predicted"/>
<accession>A0A165V319</accession>
<organism evidence="1 2">
    <name type="scientific">Neolentinus lepideus HHB14362 ss-1</name>
    <dbReference type="NCBI Taxonomy" id="1314782"/>
    <lineage>
        <taxon>Eukaryota</taxon>
        <taxon>Fungi</taxon>
        <taxon>Dikarya</taxon>
        <taxon>Basidiomycota</taxon>
        <taxon>Agaricomycotina</taxon>
        <taxon>Agaricomycetes</taxon>
        <taxon>Gloeophyllales</taxon>
        <taxon>Gloeophyllaceae</taxon>
        <taxon>Neolentinus</taxon>
    </lineage>
</organism>
<sequence length="109" mass="12216">MSWGRVPLSQAAFHCRPALQHSGLLKIKLYPLLMPVSIIVWLFSVSHSPSSSIRMPHCTVATPAVTTLPVRSCSALSYTRTRDLTTLFRPRHIERPLRFPFRADGMSTG</sequence>
<dbReference type="Proteomes" id="UP000076761">
    <property type="component" value="Unassembled WGS sequence"/>
</dbReference>
<gene>
    <name evidence="1" type="ORF">NEOLEDRAFT_697957</name>
</gene>
<dbReference type="EMBL" id="KV425555">
    <property type="protein sequence ID" value="KZT29079.1"/>
    <property type="molecule type" value="Genomic_DNA"/>
</dbReference>
<keyword evidence="2" id="KW-1185">Reference proteome</keyword>
<name>A0A165V319_9AGAM</name>
<protein>
    <submittedName>
        <fullName evidence="1">Uncharacterized protein</fullName>
    </submittedName>
</protein>
<evidence type="ECO:0000313" key="1">
    <source>
        <dbReference type="EMBL" id="KZT29079.1"/>
    </source>
</evidence>
<dbReference type="InParanoid" id="A0A165V319"/>
<dbReference type="AlphaFoldDB" id="A0A165V319"/>